<evidence type="ECO:0000313" key="8">
    <source>
        <dbReference type="Proteomes" id="UP000276133"/>
    </source>
</evidence>
<evidence type="ECO:0000313" key="7">
    <source>
        <dbReference type="EMBL" id="RNA04715.1"/>
    </source>
</evidence>
<dbReference type="SUPFAM" id="SSF47473">
    <property type="entry name" value="EF-hand"/>
    <property type="match status" value="1"/>
</dbReference>
<dbReference type="InterPro" id="IPR001955">
    <property type="entry name" value="Pancreatic_hormone-like"/>
</dbReference>
<evidence type="ECO:0000256" key="2">
    <source>
        <dbReference type="ARBA" id="ARBA00010022"/>
    </source>
</evidence>
<organism evidence="7 8">
    <name type="scientific">Brachionus plicatilis</name>
    <name type="common">Marine rotifer</name>
    <name type="synonym">Brachionus muelleri</name>
    <dbReference type="NCBI Taxonomy" id="10195"/>
    <lineage>
        <taxon>Eukaryota</taxon>
        <taxon>Metazoa</taxon>
        <taxon>Spiralia</taxon>
        <taxon>Gnathifera</taxon>
        <taxon>Rotifera</taxon>
        <taxon>Eurotatoria</taxon>
        <taxon>Monogononta</taxon>
        <taxon>Pseudotrocha</taxon>
        <taxon>Ploima</taxon>
        <taxon>Brachionidae</taxon>
        <taxon>Brachionus</taxon>
    </lineage>
</organism>
<name>A0A3M7Q119_BRAPC</name>
<evidence type="ECO:0000256" key="4">
    <source>
        <dbReference type="ARBA" id="ARBA00022837"/>
    </source>
</evidence>
<dbReference type="Proteomes" id="UP000276133">
    <property type="component" value="Unassembled WGS sequence"/>
</dbReference>
<dbReference type="CDD" id="cd00126">
    <property type="entry name" value="PAH"/>
    <property type="match status" value="1"/>
</dbReference>
<dbReference type="InterPro" id="IPR002048">
    <property type="entry name" value="EF_hand_dom"/>
</dbReference>
<dbReference type="GO" id="GO:0005576">
    <property type="term" value="C:extracellular region"/>
    <property type="evidence" value="ECO:0007669"/>
    <property type="project" value="UniProtKB-SubCell"/>
</dbReference>
<dbReference type="AlphaFoldDB" id="A0A3M7Q119"/>
<dbReference type="GO" id="GO:0005509">
    <property type="term" value="F:calcium ion binding"/>
    <property type="evidence" value="ECO:0007669"/>
    <property type="project" value="InterPro"/>
</dbReference>
<gene>
    <name evidence="7" type="ORF">BpHYR1_020086</name>
</gene>
<comment type="caution">
    <text evidence="7">The sequence shown here is derived from an EMBL/GenBank/DDBJ whole genome shotgun (WGS) entry which is preliminary data.</text>
</comment>
<protein>
    <submittedName>
        <fullName evidence="7">Neuropeptide Y</fullName>
    </submittedName>
</protein>
<comment type="subcellular location">
    <subcellularLocation>
        <location evidence="1">Secreted</location>
    </subcellularLocation>
</comment>
<keyword evidence="4" id="KW-0106">Calcium</keyword>
<evidence type="ECO:0000259" key="6">
    <source>
        <dbReference type="PROSITE" id="PS50222"/>
    </source>
</evidence>
<proteinExistence type="inferred from homology"/>
<dbReference type="GO" id="GO:0005179">
    <property type="term" value="F:hormone activity"/>
    <property type="evidence" value="ECO:0007669"/>
    <property type="project" value="InterPro"/>
</dbReference>
<keyword evidence="8" id="KW-1185">Reference proteome</keyword>
<dbReference type="PROSITE" id="PS00018">
    <property type="entry name" value="EF_HAND_1"/>
    <property type="match status" value="1"/>
</dbReference>
<keyword evidence="7" id="KW-0527">Neuropeptide</keyword>
<sequence>MFAKSGFLKDFSNISKYSAAFILFLIVVSMCENVGAMDNQYSDLPPPPAKPERFTSKQQLKEYLVKLHEYYAIIGRPRFGRSQNLFNENIQSSELGTDAKENLIPVTLAINVMDFNGDGFLTKKELRNFVKLVEDYL</sequence>
<evidence type="ECO:0000256" key="3">
    <source>
        <dbReference type="ARBA" id="ARBA00022525"/>
    </source>
</evidence>
<dbReference type="InterPro" id="IPR011992">
    <property type="entry name" value="EF-hand-dom_pair"/>
</dbReference>
<feature type="domain" description="EF-hand" evidence="6">
    <location>
        <begin position="101"/>
        <end position="136"/>
    </location>
</feature>
<dbReference type="EMBL" id="REGN01007992">
    <property type="protein sequence ID" value="RNA04715.1"/>
    <property type="molecule type" value="Genomic_DNA"/>
</dbReference>
<reference evidence="7 8" key="1">
    <citation type="journal article" date="2018" name="Sci. Rep.">
        <title>Genomic signatures of local adaptation to the degree of environmental predictability in rotifers.</title>
        <authorList>
            <person name="Franch-Gras L."/>
            <person name="Hahn C."/>
            <person name="Garcia-Roger E.M."/>
            <person name="Carmona M.J."/>
            <person name="Serra M."/>
            <person name="Gomez A."/>
        </authorList>
    </citation>
    <scope>NUCLEOTIDE SEQUENCE [LARGE SCALE GENOMIC DNA]</scope>
    <source>
        <strain evidence="7">HYR1</strain>
    </source>
</reference>
<keyword evidence="3" id="KW-0964">Secreted</keyword>
<dbReference type="OrthoDB" id="9972427at2759"/>
<dbReference type="InterPro" id="IPR020392">
    <property type="entry name" value="Pancreatic_hormone-like_CS"/>
</dbReference>
<dbReference type="PROSITE" id="PS00265">
    <property type="entry name" value="PANCREATIC_HORMONE_1"/>
    <property type="match status" value="1"/>
</dbReference>
<dbReference type="Pfam" id="PF00159">
    <property type="entry name" value="Hormone_3"/>
    <property type="match status" value="1"/>
</dbReference>
<dbReference type="PROSITE" id="PS50276">
    <property type="entry name" value="PANCREATIC_HORMONE_2"/>
    <property type="match status" value="1"/>
</dbReference>
<dbReference type="InterPro" id="IPR018247">
    <property type="entry name" value="EF_Hand_1_Ca_BS"/>
</dbReference>
<evidence type="ECO:0000256" key="1">
    <source>
        <dbReference type="ARBA" id="ARBA00004613"/>
    </source>
</evidence>
<dbReference type="SMART" id="SM00309">
    <property type="entry name" value="PAH"/>
    <property type="match status" value="1"/>
</dbReference>
<dbReference type="GO" id="GO:0007218">
    <property type="term" value="P:neuropeptide signaling pathway"/>
    <property type="evidence" value="ECO:0007669"/>
    <property type="project" value="UniProtKB-KW"/>
</dbReference>
<evidence type="ECO:0000256" key="5">
    <source>
        <dbReference type="RuleBase" id="RU000656"/>
    </source>
</evidence>
<comment type="similarity">
    <text evidence="2 5">Belongs to the NPY family.</text>
</comment>
<accession>A0A3M7Q119</accession>
<dbReference type="PROSITE" id="PS50222">
    <property type="entry name" value="EF_HAND_2"/>
    <property type="match status" value="1"/>
</dbReference>